<dbReference type="AlphaFoldDB" id="A0A2W5V737"/>
<organism evidence="2 3">
    <name type="scientific">Caulobacter segnis</name>
    <dbReference type="NCBI Taxonomy" id="88688"/>
    <lineage>
        <taxon>Bacteria</taxon>
        <taxon>Pseudomonadati</taxon>
        <taxon>Pseudomonadota</taxon>
        <taxon>Alphaproteobacteria</taxon>
        <taxon>Caulobacterales</taxon>
        <taxon>Caulobacteraceae</taxon>
        <taxon>Caulobacter</taxon>
    </lineage>
</organism>
<dbReference type="SUPFAM" id="SSF109709">
    <property type="entry name" value="KorB DNA-binding domain-like"/>
    <property type="match status" value="1"/>
</dbReference>
<dbReference type="Gene3D" id="3.90.1530.30">
    <property type="match status" value="1"/>
</dbReference>
<protein>
    <submittedName>
        <fullName evidence="2">Chromosome partitioning protein ParB</fullName>
    </submittedName>
</protein>
<dbReference type="InterPro" id="IPR003115">
    <property type="entry name" value="ParB_N"/>
</dbReference>
<dbReference type="Proteomes" id="UP000249393">
    <property type="component" value="Unassembled WGS sequence"/>
</dbReference>
<dbReference type="EMBL" id="QFQZ01000099">
    <property type="protein sequence ID" value="PZR31085.1"/>
    <property type="molecule type" value="Genomic_DNA"/>
</dbReference>
<evidence type="ECO:0000313" key="3">
    <source>
        <dbReference type="Proteomes" id="UP000249393"/>
    </source>
</evidence>
<accession>A0A2W5V737</accession>
<dbReference type="Gene3D" id="1.10.10.2830">
    <property type="match status" value="1"/>
</dbReference>
<dbReference type="CDD" id="cd16387">
    <property type="entry name" value="ParB_N_Srx"/>
    <property type="match status" value="1"/>
</dbReference>
<dbReference type="SMART" id="SM00470">
    <property type="entry name" value="ParB"/>
    <property type="match status" value="1"/>
</dbReference>
<dbReference type="Pfam" id="PF07506">
    <property type="entry name" value="RepB"/>
    <property type="match status" value="1"/>
</dbReference>
<dbReference type="RefSeq" id="WP_304282217.1">
    <property type="nucleotide sequence ID" value="NZ_QFQZ01000099.1"/>
</dbReference>
<dbReference type="InterPro" id="IPR036086">
    <property type="entry name" value="ParB/Sulfiredoxin_sf"/>
</dbReference>
<dbReference type="SUPFAM" id="SSF110849">
    <property type="entry name" value="ParB/Sulfiredoxin"/>
    <property type="match status" value="1"/>
</dbReference>
<reference evidence="2 3" key="1">
    <citation type="submission" date="2017-08" db="EMBL/GenBank/DDBJ databases">
        <title>Infants hospitalized years apart are colonized by the same room-sourced microbial strains.</title>
        <authorList>
            <person name="Brooks B."/>
            <person name="Olm M.R."/>
            <person name="Firek B.A."/>
            <person name="Baker R."/>
            <person name="Thomas B.C."/>
            <person name="Morowitz M.J."/>
            <person name="Banfield J.F."/>
        </authorList>
    </citation>
    <scope>NUCLEOTIDE SEQUENCE [LARGE SCALE GENOMIC DNA]</scope>
    <source>
        <strain evidence="2">S2_003_000_R2_4</strain>
    </source>
</reference>
<proteinExistence type="predicted"/>
<name>A0A2W5V737_9CAUL</name>
<sequence>MAAAVKLAFERELIVARLDEILPLRQVTDQVKATVKYRRIAQSIAEVGVIEPLAVARSSEGLMLLDGHIRYAALIDLGETETRCLLARDDEAFTYNKRVNRLATIQEHYMIVRALDRGVSEEKIAKALNVDARSIRRRRSLLDGVCPEVAELLKDRLVNPVTFDVLRKMKPVRQIEVAELLLAANNFTSSYAKALLAATRQADLARPDKPKKVSGMTPEQMARMEREMASLNQDFKALEASYGDDVLHLVIASGYLARLVGNPEIERFLQSRHPEILDEFRSIITAASLDQTSVAPSGV</sequence>
<evidence type="ECO:0000259" key="1">
    <source>
        <dbReference type="SMART" id="SM00470"/>
    </source>
</evidence>
<gene>
    <name evidence="2" type="ORF">DI526_20725</name>
</gene>
<feature type="domain" description="ParB-like N-terminal" evidence="1">
    <location>
        <begin position="17"/>
        <end position="105"/>
    </location>
</feature>
<evidence type="ECO:0000313" key="2">
    <source>
        <dbReference type="EMBL" id="PZR31085.1"/>
    </source>
</evidence>
<dbReference type="InterPro" id="IPR011111">
    <property type="entry name" value="Plasmid_RepB"/>
</dbReference>
<comment type="caution">
    <text evidence="2">The sequence shown here is derived from an EMBL/GenBank/DDBJ whole genome shotgun (WGS) entry which is preliminary data.</text>
</comment>